<dbReference type="SUPFAM" id="SSF89447">
    <property type="entry name" value="AbrB/MazE/MraZ-like"/>
    <property type="match status" value="1"/>
</dbReference>
<dbReference type="PROSITE" id="PS51740">
    <property type="entry name" value="SPOVT_ABRB"/>
    <property type="match status" value="1"/>
</dbReference>
<dbReference type="InterPro" id="IPR037914">
    <property type="entry name" value="SpoVT-AbrB_sf"/>
</dbReference>
<dbReference type="PANTHER" id="PTHR37550">
    <property type="entry name" value="ANTITOXIN VAPB1"/>
    <property type="match status" value="1"/>
</dbReference>
<comment type="caution">
    <text evidence="4">The sequence shown here is derived from an EMBL/GenBank/DDBJ whole genome shotgun (WGS) entry which is preliminary data.</text>
</comment>
<dbReference type="GO" id="GO:0003677">
    <property type="term" value="F:DNA binding"/>
    <property type="evidence" value="ECO:0007669"/>
    <property type="project" value="UniProtKB-KW"/>
</dbReference>
<protein>
    <submittedName>
        <fullName evidence="4">AbrB/MazE/SpoVT family DNA-binding domain-containing protein</fullName>
    </submittedName>
</protein>
<dbReference type="InterPro" id="IPR007159">
    <property type="entry name" value="SpoVT-AbrB_dom"/>
</dbReference>
<evidence type="ECO:0000256" key="1">
    <source>
        <dbReference type="ARBA" id="ARBA00007924"/>
    </source>
</evidence>
<gene>
    <name evidence="4" type="ORF">EYB53_006525</name>
</gene>
<dbReference type="RefSeq" id="WP_135477403.1">
    <property type="nucleotide sequence ID" value="NZ_SIJK02000008.1"/>
</dbReference>
<evidence type="ECO:0000259" key="3">
    <source>
        <dbReference type="PROSITE" id="PS51740"/>
    </source>
</evidence>
<dbReference type="EMBL" id="SIJK02000008">
    <property type="protein sequence ID" value="MBP1465355.1"/>
    <property type="molecule type" value="Genomic_DNA"/>
</dbReference>
<proteinExistence type="inferred from homology"/>
<reference evidence="4 5" key="1">
    <citation type="submission" date="2021-03" db="EMBL/GenBank/DDBJ databases">
        <authorList>
            <person name="Grouzdev D.S."/>
        </authorList>
    </citation>
    <scope>NUCLEOTIDE SEQUENCE [LARGE SCALE GENOMIC DNA]</scope>
    <source>
        <strain evidence="4 5">M50-1</strain>
    </source>
</reference>
<accession>A0ABS4D7G5</accession>
<dbReference type="PANTHER" id="PTHR37550:SF3">
    <property type="entry name" value="ANTITOXIN VAPB1"/>
    <property type="match status" value="1"/>
</dbReference>
<keyword evidence="2 4" id="KW-0238">DNA-binding</keyword>
<comment type="similarity">
    <text evidence="1">Belongs to the VapB family.</text>
</comment>
<dbReference type="Pfam" id="PF04014">
    <property type="entry name" value="MazE_antitoxin"/>
    <property type="match status" value="1"/>
</dbReference>
<organism evidence="4 5">
    <name type="scientific">Candidatus Chloroploca mongolica</name>
    <dbReference type="NCBI Taxonomy" id="2528176"/>
    <lineage>
        <taxon>Bacteria</taxon>
        <taxon>Bacillati</taxon>
        <taxon>Chloroflexota</taxon>
        <taxon>Chloroflexia</taxon>
        <taxon>Chloroflexales</taxon>
        <taxon>Chloroflexineae</taxon>
        <taxon>Oscillochloridaceae</taxon>
        <taxon>Candidatus Chloroploca</taxon>
    </lineage>
</organism>
<name>A0ABS4D7G5_9CHLR</name>
<dbReference type="InterPro" id="IPR051734">
    <property type="entry name" value="VapB_TA_antitoxins"/>
</dbReference>
<feature type="domain" description="SpoVT-AbrB" evidence="3">
    <location>
        <begin position="4"/>
        <end position="44"/>
    </location>
</feature>
<evidence type="ECO:0000313" key="5">
    <source>
        <dbReference type="Proteomes" id="UP001193081"/>
    </source>
</evidence>
<dbReference type="SMART" id="SM00966">
    <property type="entry name" value="SpoVT_AbrB"/>
    <property type="match status" value="1"/>
</dbReference>
<sequence length="77" mass="9007">MDSAKLFQNGKSQAVRLPKEYRFRGSKVYIKRMGNAILLIPEHDSWQSMIESLALFSDDFMVERVQPPVEERDTLFD</sequence>
<dbReference type="NCBIfam" id="NF040493">
    <property type="entry name" value="TA_anti_VapB"/>
    <property type="match status" value="1"/>
</dbReference>
<dbReference type="InterPro" id="IPR047976">
    <property type="entry name" value="Anti_VapB2-like"/>
</dbReference>
<dbReference type="Proteomes" id="UP001193081">
    <property type="component" value="Unassembled WGS sequence"/>
</dbReference>
<dbReference type="Gene3D" id="2.10.260.10">
    <property type="match status" value="1"/>
</dbReference>
<keyword evidence="5" id="KW-1185">Reference proteome</keyword>
<evidence type="ECO:0000256" key="2">
    <source>
        <dbReference type="PROSITE-ProRule" id="PRU01076"/>
    </source>
</evidence>
<evidence type="ECO:0000313" key="4">
    <source>
        <dbReference type="EMBL" id="MBP1465355.1"/>
    </source>
</evidence>